<proteinExistence type="predicted"/>
<organism evidence="1">
    <name type="scientific">Siphoviridae sp. ctB3v5</name>
    <dbReference type="NCBI Taxonomy" id="2826186"/>
    <lineage>
        <taxon>Viruses</taxon>
        <taxon>Duplodnaviria</taxon>
        <taxon>Heunggongvirae</taxon>
        <taxon>Uroviricota</taxon>
        <taxon>Caudoviricetes</taxon>
    </lineage>
</organism>
<protein>
    <submittedName>
        <fullName evidence="1">Uncharacterized protein</fullName>
    </submittedName>
</protein>
<accession>A0A8S5M952</accession>
<name>A0A8S5M952_9CAUD</name>
<reference evidence="1" key="1">
    <citation type="journal article" date="2021" name="Proc. Natl. Acad. Sci. U.S.A.">
        <title>A Catalog of Tens of Thousands of Viruses from Human Metagenomes Reveals Hidden Associations with Chronic Diseases.</title>
        <authorList>
            <person name="Tisza M.J."/>
            <person name="Buck C.B."/>
        </authorList>
    </citation>
    <scope>NUCLEOTIDE SEQUENCE</scope>
    <source>
        <strain evidence="1">CtB3v5</strain>
    </source>
</reference>
<evidence type="ECO:0000313" key="1">
    <source>
        <dbReference type="EMBL" id="DAD78688.1"/>
    </source>
</evidence>
<sequence>MDIMKLGVEKELKLFLVIIRLVYYIVFYRDILELIDIYQDILIVIMLLLMI</sequence>
<dbReference type="EMBL" id="BK014849">
    <property type="protein sequence ID" value="DAD78688.1"/>
    <property type="molecule type" value="Genomic_DNA"/>
</dbReference>